<evidence type="ECO:0000313" key="9">
    <source>
        <dbReference type="RefSeq" id="XP_026112368.1"/>
    </source>
</evidence>
<keyword evidence="5" id="KW-1015">Disulfide bond</keyword>
<feature type="signal peptide" evidence="7">
    <location>
        <begin position="1"/>
        <end position="21"/>
    </location>
</feature>
<proteinExistence type="inferred from homology"/>
<evidence type="ECO:0000256" key="7">
    <source>
        <dbReference type="SAM" id="SignalP"/>
    </source>
</evidence>
<dbReference type="AlphaFoldDB" id="A0A6P6NUS8"/>
<dbReference type="RefSeq" id="XP_026112368.1">
    <property type="nucleotide sequence ID" value="XM_026256583.1"/>
</dbReference>
<dbReference type="OrthoDB" id="8941648at2759"/>
<feature type="chain" id="PRO_5028144770" evidence="7">
    <location>
        <begin position="22"/>
        <end position="195"/>
    </location>
</feature>
<name>A0A6P6NUS8_CARAU</name>
<dbReference type="CTD" id="793049"/>
<evidence type="ECO:0000256" key="3">
    <source>
        <dbReference type="ARBA" id="ARBA00022525"/>
    </source>
</evidence>
<dbReference type="GO" id="GO:0005576">
    <property type="term" value="C:extracellular region"/>
    <property type="evidence" value="ECO:0007669"/>
    <property type="project" value="UniProtKB-SubCell"/>
</dbReference>
<evidence type="ECO:0000256" key="6">
    <source>
        <dbReference type="ARBA" id="ARBA00023183"/>
    </source>
</evidence>
<comment type="similarity">
    <text evidence="2">Belongs to the fibroblast growth factor-binding protein family.</text>
</comment>
<keyword evidence="3" id="KW-0964">Secreted</keyword>
<evidence type="ECO:0000256" key="5">
    <source>
        <dbReference type="ARBA" id="ARBA00023157"/>
    </source>
</evidence>
<dbReference type="KEGG" id="caua:113091135"/>
<dbReference type="GO" id="GO:0019838">
    <property type="term" value="F:growth factor binding"/>
    <property type="evidence" value="ECO:0007669"/>
    <property type="project" value="UniProtKB-KW"/>
</dbReference>
<dbReference type="PANTHER" id="PTHR15258:SF1">
    <property type="entry name" value="FIBROBLAST GROWTH FACTOR-BINDING PROTEIN 2"/>
    <property type="match status" value="1"/>
</dbReference>
<gene>
    <name evidence="9" type="primary">fgfbp2a</name>
</gene>
<dbReference type="InterPro" id="IPR010510">
    <property type="entry name" value="FGF1-bd"/>
</dbReference>
<keyword evidence="8" id="KW-1185">Reference proteome</keyword>
<evidence type="ECO:0000256" key="4">
    <source>
        <dbReference type="ARBA" id="ARBA00022729"/>
    </source>
</evidence>
<reference evidence="9" key="1">
    <citation type="submission" date="2025-08" db="UniProtKB">
        <authorList>
            <consortium name="RefSeq"/>
        </authorList>
    </citation>
    <scope>IDENTIFICATION</scope>
    <source>
        <strain evidence="9">Wakin</strain>
        <tissue evidence="9">Muscle</tissue>
    </source>
</reference>
<dbReference type="GO" id="GO:0007267">
    <property type="term" value="P:cell-cell signaling"/>
    <property type="evidence" value="ECO:0007669"/>
    <property type="project" value="TreeGrafter"/>
</dbReference>
<keyword evidence="4 7" id="KW-0732">Signal</keyword>
<evidence type="ECO:0000313" key="8">
    <source>
        <dbReference type="Proteomes" id="UP000515129"/>
    </source>
</evidence>
<evidence type="ECO:0000256" key="2">
    <source>
        <dbReference type="ARBA" id="ARBA00008326"/>
    </source>
</evidence>
<evidence type="ECO:0000256" key="1">
    <source>
        <dbReference type="ARBA" id="ARBA00004613"/>
    </source>
</evidence>
<sequence>MWTITSTLLLTYCLWAPLVQSQDHDDIQPGYRRNVWENMNDFLTKGTKDKCSTSVIGRGDLTKLRITCHGTERSYWCEYQGKPHVCRSYNKNPSHYFKQIMWDLRKLPNACQGKRILKPQMCKRASDEAKMVFTSASFSNTKPMDMPYSTITTPIPTTPQPTTPVPVSEAKKLAQDYCWNNLQGVCSFFIGWFRN</sequence>
<protein>
    <submittedName>
        <fullName evidence="9">Fibroblast growth factor binding protein 2a</fullName>
    </submittedName>
</protein>
<dbReference type="Proteomes" id="UP000515129">
    <property type="component" value="Unplaced"/>
</dbReference>
<dbReference type="PANTHER" id="PTHR15258">
    <property type="entry name" value="FGF BINDING PROTEIN-RELATED"/>
    <property type="match status" value="1"/>
</dbReference>
<dbReference type="Pfam" id="PF06473">
    <property type="entry name" value="FGF-BP1"/>
    <property type="match status" value="2"/>
</dbReference>
<accession>A0A6P6NUS8</accession>
<organism evidence="8 9">
    <name type="scientific">Carassius auratus</name>
    <name type="common">Goldfish</name>
    <dbReference type="NCBI Taxonomy" id="7957"/>
    <lineage>
        <taxon>Eukaryota</taxon>
        <taxon>Metazoa</taxon>
        <taxon>Chordata</taxon>
        <taxon>Craniata</taxon>
        <taxon>Vertebrata</taxon>
        <taxon>Euteleostomi</taxon>
        <taxon>Actinopterygii</taxon>
        <taxon>Neopterygii</taxon>
        <taxon>Teleostei</taxon>
        <taxon>Ostariophysi</taxon>
        <taxon>Cypriniformes</taxon>
        <taxon>Cyprinidae</taxon>
        <taxon>Cyprininae</taxon>
        <taxon>Carassius</taxon>
    </lineage>
</organism>
<comment type="subcellular location">
    <subcellularLocation>
        <location evidence="1">Secreted</location>
    </subcellularLocation>
</comment>
<keyword evidence="6" id="KW-0340">Growth factor binding</keyword>